<sequence>MTRVRINTDLVHTAAKHVAAAQNGTGRAWTTLAGALTDSKGMAGNPVKDQAAARFVAAYDSAVQVAWRAFGAMHASTGDMSRGLTQTANNHAKADRASRIDGGFSMVPRQGSFLDQLMGFQVSGPLTVPAPPSAAGPGKSPPQSLLRKLTGIEIVDISDHWPTADSTALAGAAQAWRSAHDALIGIRGRLVTEVRSVTDQGDAPDLDAFGGYWARLYRPRTPRTLYEGLPELCAGISKACADYSFAVMKAQIQFGDAAANPIAAVVEVAAMRAALAQAAARLLQAVSVIAVGALGEHLISSVTIGAAHVPRLRVLEAATENEGEKKGEDEGGLSERDVHGAGRTAERGVDEDYVWENGELYIQSDGQLVRVLDNGNGTYDVVIRDPSNPSGQSTTVLKGATERYLQTKIDKGLWQ</sequence>
<feature type="region of interest" description="Disordered" evidence="1">
    <location>
        <begin position="320"/>
        <end position="345"/>
    </location>
</feature>
<reference evidence="2 3" key="1">
    <citation type="submission" date="2019-03" db="EMBL/GenBank/DDBJ databases">
        <title>Draft genome sequences of novel Actinobacteria.</title>
        <authorList>
            <person name="Sahin N."/>
            <person name="Ay H."/>
            <person name="Saygin H."/>
        </authorList>
    </citation>
    <scope>NUCLEOTIDE SEQUENCE [LARGE SCALE GENOMIC DNA]</scope>
    <source>
        <strain evidence="2 3">H3C3</strain>
    </source>
</reference>
<comment type="caution">
    <text evidence="2">The sequence shown here is derived from an EMBL/GenBank/DDBJ whole genome shotgun (WGS) entry which is preliminary data.</text>
</comment>
<protein>
    <recommendedName>
        <fullName evidence="4">WXG100 family type VII secretion target</fullName>
    </recommendedName>
</protein>
<keyword evidence="3" id="KW-1185">Reference proteome</keyword>
<accession>A0A4R5CEL7</accession>
<evidence type="ECO:0000313" key="3">
    <source>
        <dbReference type="Proteomes" id="UP000294513"/>
    </source>
</evidence>
<dbReference type="EMBL" id="SMKU01000004">
    <property type="protein sequence ID" value="TDD96810.1"/>
    <property type="molecule type" value="Genomic_DNA"/>
</dbReference>
<proteinExistence type="predicted"/>
<evidence type="ECO:0000313" key="2">
    <source>
        <dbReference type="EMBL" id="TDD96810.1"/>
    </source>
</evidence>
<feature type="compositionally biased region" description="Basic and acidic residues" evidence="1">
    <location>
        <begin position="322"/>
        <end position="345"/>
    </location>
</feature>
<dbReference type="Proteomes" id="UP000294513">
    <property type="component" value="Unassembled WGS sequence"/>
</dbReference>
<evidence type="ECO:0000256" key="1">
    <source>
        <dbReference type="SAM" id="MobiDB-lite"/>
    </source>
</evidence>
<dbReference type="OrthoDB" id="3460530at2"/>
<evidence type="ECO:0008006" key="4">
    <source>
        <dbReference type="Google" id="ProtNLM"/>
    </source>
</evidence>
<dbReference type="AlphaFoldDB" id="A0A4R5CEL7"/>
<name>A0A4R5CEL7_9ACTN</name>
<organism evidence="2 3">
    <name type="scientific">Actinomadura rubrisoli</name>
    <dbReference type="NCBI Taxonomy" id="2530368"/>
    <lineage>
        <taxon>Bacteria</taxon>
        <taxon>Bacillati</taxon>
        <taxon>Actinomycetota</taxon>
        <taxon>Actinomycetes</taxon>
        <taxon>Streptosporangiales</taxon>
        <taxon>Thermomonosporaceae</taxon>
        <taxon>Actinomadura</taxon>
    </lineage>
</organism>
<gene>
    <name evidence="2" type="ORF">E1298_02185</name>
</gene>